<dbReference type="EMBL" id="DF839530">
    <property type="protein sequence ID" value="GAT44039.1"/>
    <property type="molecule type" value="Genomic_DNA"/>
</dbReference>
<keyword evidence="3" id="KW-1185">Reference proteome</keyword>
<proteinExistence type="predicted"/>
<protein>
    <submittedName>
        <fullName evidence="2">Uncharacterized protein</fullName>
    </submittedName>
</protein>
<feature type="compositionally biased region" description="Low complexity" evidence="1">
    <location>
        <begin position="53"/>
        <end position="62"/>
    </location>
</feature>
<reference evidence="2" key="1">
    <citation type="submission" date="2014-09" db="EMBL/GenBank/DDBJ databases">
        <title>Genome sequence of the luminous mushroom Mycena chlorophos for searching fungal bioluminescence genes.</title>
        <authorList>
            <person name="Tanaka Y."/>
            <person name="Kasuga D."/>
            <person name="Oba Y."/>
            <person name="Hase S."/>
            <person name="Sato K."/>
            <person name="Oba Y."/>
            <person name="Sakakibara Y."/>
        </authorList>
    </citation>
    <scope>NUCLEOTIDE SEQUENCE</scope>
</reference>
<gene>
    <name evidence="2" type="ORF">MCHLO_01681</name>
</gene>
<evidence type="ECO:0000313" key="3">
    <source>
        <dbReference type="Proteomes" id="UP000815677"/>
    </source>
</evidence>
<sequence>MSISQCDAHSTNQRDLTSPVSGNFAEDDKANTRESLRARLRDESLRARKRAHTSFSVETTTTSEEKGPSEEEEEEVEVEEEEEEEEDYESEPDEVWIRNISQRAEANVALAIGCALADEDHLEAQALILEHVVSKKAKSNAILILRRRQLAQWIQKLREIKDMVGMDKAGNAGEIQGKLDQLCGEMVDIKLVRDGERSICTFKNDRE</sequence>
<dbReference type="Proteomes" id="UP000815677">
    <property type="component" value="Unassembled WGS sequence"/>
</dbReference>
<name>A0ABQ0KYN1_MYCCL</name>
<evidence type="ECO:0000313" key="2">
    <source>
        <dbReference type="EMBL" id="GAT44039.1"/>
    </source>
</evidence>
<feature type="compositionally biased region" description="Acidic residues" evidence="1">
    <location>
        <begin position="70"/>
        <end position="92"/>
    </location>
</feature>
<feature type="compositionally biased region" description="Polar residues" evidence="1">
    <location>
        <begin position="1"/>
        <end position="21"/>
    </location>
</feature>
<organism evidence="2 3">
    <name type="scientific">Mycena chlorophos</name>
    <name type="common">Agaric fungus</name>
    <name type="synonym">Agaricus chlorophos</name>
    <dbReference type="NCBI Taxonomy" id="658473"/>
    <lineage>
        <taxon>Eukaryota</taxon>
        <taxon>Fungi</taxon>
        <taxon>Dikarya</taxon>
        <taxon>Basidiomycota</taxon>
        <taxon>Agaricomycotina</taxon>
        <taxon>Agaricomycetes</taxon>
        <taxon>Agaricomycetidae</taxon>
        <taxon>Agaricales</taxon>
        <taxon>Marasmiineae</taxon>
        <taxon>Mycenaceae</taxon>
        <taxon>Mycena</taxon>
    </lineage>
</organism>
<feature type="region of interest" description="Disordered" evidence="1">
    <location>
        <begin position="1"/>
        <end position="92"/>
    </location>
</feature>
<feature type="compositionally biased region" description="Basic and acidic residues" evidence="1">
    <location>
        <begin position="26"/>
        <end position="46"/>
    </location>
</feature>
<evidence type="ECO:0000256" key="1">
    <source>
        <dbReference type="SAM" id="MobiDB-lite"/>
    </source>
</evidence>
<accession>A0ABQ0KYN1</accession>